<sequence length="292" mass="31729">MSSIIHSLTETLNRFLPSRNIPPLSQPLTIALLLAPPTIFALLPSMLHSYRTYLSLGPGGVPYNFFGFLMQYPLSLLAFGASDRRAVPPPYKRSAPREEDVVQLYGRASFFGGDVGDGDGGGGSLLPQRRGDRPSVPGFPIVAPQRQTSMQASGEMVERMRRFVAALAGANAGVLRGGPSKLEGVGSEAIFLGEEVVKKVPEYMGMAKREIVHVHGEGSSHVTVSLVDAEEAVAKGWAERHPLSGVPKMMPWSYIMVYAPRDDDEYEVWKRFVVAGCRFVSGGKEIAVPQDE</sequence>
<dbReference type="PANTHER" id="PTHR38695">
    <property type="entry name" value="AMINO ACID PERMEASE_ SLC12A DOMAIN-CONTAINING PROTEIN"/>
    <property type="match status" value="1"/>
</dbReference>
<dbReference type="EMBL" id="JAUDZG010000001">
    <property type="protein sequence ID" value="KAK3310600.1"/>
    <property type="molecule type" value="Genomic_DNA"/>
</dbReference>
<proteinExistence type="predicted"/>
<evidence type="ECO:0000259" key="1">
    <source>
        <dbReference type="Pfam" id="PF17648"/>
    </source>
</evidence>
<evidence type="ECO:0000313" key="3">
    <source>
        <dbReference type="Proteomes" id="UP001273166"/>
    </source>
</evidence>
<gene>
    <name evidence="2" type="ORF">B0T15DRAFT_43424</name>
</gene>
<dbReference type="InterPro" id="IPR040841">
    <property type="entry name" value="Luciferase_dom"/>
</dbReference>
<keyword evidence="3" id="KW-1185">Reference proteome</keyword>
<evidence type="ECO:0000313" key="2">
    <source>
        <dbReference type="EMBL" id="KAK3310600.1"/>
    </source>
</evidence>
<dbReference type="InterPro" id="IPR048273">
    <property type="entry name" value="Luciferase"/>
</dbReference>
<dbReference type="Proteomes" id="UP001273166">
    <property type="component" value="Unassembled WGS sequence"/>
</dbReference>
<feature type="domain" description="Luciferase" evidence="1">
    <location>
        <begin position="208"/>
        <end position="275"/>
    </location>
</feature>
<dbReference type="AlphaFoldDB" id="A0AAJ0H334"/>
<name>A0AAJ0H334_9PEZI</name>
<reference evidence="2" key="1">
    <citation type="journal article" date="2023" name="Mol. Phylogenet. Evol.">
        <title>Genome-scale phylogeny and comparative genomics of the fungal order Sordariales.</title>
        <authorList>
            <person name="Hensen N."/>
            <person name="Bonometti L."/>
            <person name="Westerberg I."/>
            <person name="Brannstrom I.O."/>
            <person name="Guillou S."/>
            <person name="Cros-Aarteil S."/>
            <person name="Calhoun S."/>
            <person name="Haridas S."/>
            <person name="Kuo A."/>
            <person name="Mondo S."/>
            <person name="Pangilinan J."/>
            <person name="Riley R."/>
            <person name="LaButti K."/>
            <person name="Andreopoulos B."/>
            <person name="Lipzen A."/>
            <person name="Chen C."/>
            <person name="Yan M."/>
            <person name="Daum C."/>
            <person name="Ng V."/>
            <person name="Clum A."/>
            <person name="Steindorff A."/>
            <person name="Ohm R.A."/>
            <person name="Martin F."/>
            <person name="Silar P."/>
            <person name="Natvig D.O."/>
            <person name="Lalanne C."/>
            <person name="Gautier V."/>
            <person name="Ament-Velasquez S.L."/>
            <person name="Kruys A."/>
            <person name="Hutchinson M.I."/>
            <person name="Powell A.J."/>
            <person name="Barry K."/>
            <person name="Miller A.N."/>
            <person name="Grigoriev I.V."/>
            <person name="Debuchy R."/>
            <person name="Gladieux P."/>
            <person name="Hiltunen Thoren M."/>
            <person name="Johannesson H."/>
        </authorList>
    </citation>
    <scope>NUCLEOTIDE SEQUENCE</scope>
    <source>
        <strain evidence="2">CBS 333.67</strain>
    </source>
</reference>
<organism evidence="2 3">
    <name type="scientific">Chaetomium strumarium</name>
    <dbReference type="NCBI Taxonomy" id="1170767"/>
    <lineage>
        <taxon>Eukaryota</taxon>
        <taxon>Fungi</taxon>
        <taxon>Dikarya</taxon>
        <taxon>Ascomycota</taxon>
        <taxon>Pezizomycotina</taxon>
        <taxon>Sordariomycetes</taxon>
        <taxon>Sordariomycetidae</taxon>
        <taxon>Sordariales</taxon>
        <taxon>Chaetomiaceae</taxon>
        <taxon>Chaetomium</taxon>
    </lineage>
</organism>
<dbReference type="Pfam" id="PF17648">
    <property type="entry name" value="Luciferase"/>
    <property type="match status" value="1"/>
</dbReference>
<protein>
    <recommendedName>
        <fullName evidence="1">Luciferase domain-containing protein</fullName>
    </recommendedName>
</protein>
<comment type="caution">
    <text evidence="2">The sequence shown here is derived from an EMBL/GenBank/DDBJ whole genome shotgun (WGS) entry which is preliminary data.</text>
</comment>
<reference evidence="2" key="2">
    <citation type="submission" date="2023-06" db="EMBL/GenBank/DDBJ databases">
        <authorList>
            <consortium name="Lawrence Berkeley National Laboratory"/>
            <person name="Mondo S.J."/>
            <person name="Hensen N."/>
            <person name="Bonometti L."/>
            <person name="Westerberg I."/>
            <person name="Brannstrom I.O."/>
            <person name="Guillou S."/>
            <person name="Cros-Aarteil S."/>
            <person name="Calhoun S."/>
            <person name="Haridas S."/>
            <person name="Kuo A."/>
            <person name="Pangilinan J."/>
            <person name="Riley R."/>
            <person name="Labutti K."/>
            <person name="Andreopoulos B."/>
            <person name="Lipzen A."/>
            <person name="Chen C."/>
            <person name="Yanf M."/>
            <person name="Daum C."/>
            <person name="Ng V."/>
            <person name="Clum A."/>
            <person name="Steindorff A."/>
            <person name="Ohm R."/>
            <person name="Martin F."/>
            <person name="Silar P."/>
            <person name="Natvig D."/>
            <person name="Lalanne C."/>
            <person name="Gautier V."/>
            <person name="Ament-Velasquez S.L."/>
            <person name="Kruys A."/>
            <person name="Hutchinson M.I."/>
            <person name="Powell A.J."/>
            <person name="Barry K."/>
            <person name="Miller A.N."/>
            <person name="Grigoriev I.V."/>
            <person name="Debuchy R."/>
            <person name="Gladieux P."/>
            <person name="Thoren M.H."/>
            <person name="Johannesson H."/>
        </authorList>
    </citation>
    <scope>NUCLEOTIDE SEQUENCE</scope>
    <source>
        <strain evidence="2">CBS 333.67</strain>
    </source>
</reference>
<dbReference type="PANTHER" id="PTHR38695:SF1">
    <property type="entry name" value="AMINO ACID PERMEASE_ SLC12A DOMAIN-CONTAINING PROTEIN"/>
    <property type="match status" value="1"/>
</dbReference>
<dbReference type="RefSeq" id="XP_062726380.1">
    <property type="nucleotide sequence ID" value="XM_062865795.1"/>
</dbReference>
<accession>A0AAJ0H334</accession>
<dbReference type="GeneID" id="87884624"/>